<feature type="non-terminal residue" evidence="3">
    <location>
        <position position="97"/>
    </location>
</feature>
<feature type="domain" description="Initiation factor 2 associated" evidence="2">
    <location>
        <begin position="32"/>
        <end position="67"/>
    </location>
</feature>
<protein>
    <submittedName>
        <fullName evidence="3">Translation initiation factor 2</fullName>
    </submittedName>
</protein>
<organism evidence="3">
    <name type="scientific">uncultured Acetobacteraceae bacterium</name>
    <dbReference type="NCBI Taxonomy" id="169975"/>
    <lineage>
        <taxon>Bacteria</taxon>
        <taxon>Pseudomonadati</taxon>
        <taxon>Pseudomonadota</taxon>
        <taxon>Alphaproteobacteria</taxon>
        <taxon>Acetobacterales</taxon>
        <taxon>Acetobacteraceae</taxon>
        <taxon>environmental samples</taxon>
    </lineage>
</organism>
<dbReference type="Pfam" id="PF08364">
    <property type="entry name" value="IF2_assoc"/>
    <property type="match status" value="1"/>
</dbReference>
<evidence type="ECO:0000259" key="2">
    <source>
        <dbReference type="Pfam" id="PF08364"/>
    </source>
</evidence>
<dbReference type="EMBL" id="CADCTG010000376">
    <property type="protein sequence ID" value="CAA9291047.1"/>
    <property type="molecule type" value="Genomic_DNA"/>
</dbReference>
<reference evidence="3" key="1">
    <citation type="submission" date="2020-02" db="EMBL/GenBank/DDBJ databases">
        <authorList>
            <person name="Meier V. D."/>
        </authorList>
    </citation>
    <scope>NUCLEOTIDE SEQUENCE</scope>
    <source>
        <strain evidence="3">AVDCRST_MAG08</strain>
    </source>
</reference>
<accession>A0A6J4JZ20</accession>
<feature type="compositionally biased region" description="Low complexity" evidence="1">
    <location>
        <begin position="66"/>
        <end position="90"/>
    </location>
</feature>
<evidence type="ECO:0000313" key="3">
    <source>
        <dbReference type="EMBL" id="CAA9291047.1"/>
    </source>
</evidence>
<gene>
    <name evidence="3" type="ORF">AVDCRST_MAG08-4609</name>
</gene>
<keyword evidence="3" id="KW-0396">Initiation factor</keyword>
<evidence type="ECO:0000256" key="1">
    <source>
        <dbReference type="SAM" id="MobiDB-lite"/>
    </source>
</evidence>
<dbReference type="AlphaFoldDB" id="A0A6J4JZ20"/>
<sequence>MTDGSGADQRMSDQNEQDAGKSRLSLRPAGGRLELNKTVDAGSVRQSFSHGRSKTVQVEVVKKRVVTPGQRPGAPPAAAAGATSAKPAGPGARGAVS</sequence>
<dbReference type="GO" id="GO:0003743">
    <property type="term" value="F:translation initiation factor activity"/>
    <property type="evidence" value="ECO:0007669"/>
    <property type="project" value="UniProtKB-KW"/>
</dbReference>
<name>A0A6J4JZ20_9PROT</name>
<keyword evidence="3" id="KW-0648">Protein biosynthesis</keyword>
<feature type="compositionally biased region" description="Basic and acidic residues" evidence="1">
    <location>
        <begin position="10"/>
        <end position="21"/>
    </location>
</feature>
<feature type="region of interest" description="Disordered" evidence="1">
    <location>
        <begin position="1"/>
        <end position="97"/>
    </location>
</feature>
<proteinExistence type="predicted"/>
<dbReference type="InterPro" id="IPR013575">
    <property type="entry name" value="IF2_assoc_dom_bac"/>
</dbReference>